<feature type="transmembrane region" description="Helical" evidence="8">
    <location>
        <begin position="76"/>
        <end position="97"/>
    </location>
</feature>
<keyword evidence="4 8" id="KW-1133">Transmembrane helix</keyword>
<feature type="transmembrane region" description="Helical" evidence="8">
    <location>
        <begin position="458"/>
        <end position="477"/>
    </location>
</feature>
<feature type="transmembrane region" description="Helical" evidence="8">
    <location>
        <begin position="20"/>
        <end position="39"/>
    </location>
</feature>
<dbReference type="GO" id="GO:0047184">
    <property type="term" value="F:1-acylglycerophosphocholine O-acyltransferase activity"/>
    <property type="evidence" value="ECO:0007669"/>
    <property type="project" value="TreeGrafter"/>
</dbReference>
<organism evidence="9 10">
    <name type="scientific">Ustilago trichophora</name>
    <dbReference type="NCBI Taxonomy" id="86804"/>
    <lineage>
        <taxon>Eukaryota</taxon>
        <taxon>Fungi</taxon>
        <taxon>Dikarya</taxon>
        <taxon>Basidiomycota</taxon>
        <taxon>Ustilaginomycotina</taxon>
        <taxon>Ustilaginomycetes</taxon>
        <taxon>Ustilaginales</taxon>
        <taxon>Ustilaginaceae</taxon>
        <taxon>Ustilago</taxon>
    </lineage>
</organism>
<dbReference type="GO" id="GO:0005783">
    <property type="term" value="C:endoplasmic reticulum"/>
    <property type="evidence" value="ECO:0007669"/>
    <property type="project" value="TreeGrafter"/>
</dbReference>
<dbReference type="OrthoDB" id="286734at2759"/>
<protein>
    <submittedName>
        <fullName evidence="9">Related to ALE1 - broad-specificity lysophospholipid acyltransferase</fullName>
    </submittedName>
</protein>
<keyword evidence="6 9" id="KW-0012">Acyltransferase</keyword>
<evidence type="ECO:0000256" key="6">
    <source>
        <dbReference type="ARBA" id="ARBA00023315"/>
    </source>
</evidence>
<reference evidence="9 10" key="1">
    <citation type="submission" date="2018-03" db="EMBL/GenBank/DDBJ databases">
        <authorList>
            <person name="Guldener U."/>
        </authorList>
    </citation>
    <scope>NUCLEOTIDE SEQUENCE [LARGE SCALE GENOMIC DNA]</scope>
    <source>
        <strain evidence="9 10">NBRC100155</strain>
    </source>
</reference>
<dbReference type="Pfam" id="PF03062">
    <property type="entry name" value="MBOAT"/>
    <property type="match status" value="1"/>
</dbReference>
<evidence type="ECO:0000256" key="5">
    <source>
        <dbReference type="ARBA" id="ARBA00023136"/>
    </source>
</evidence>
<keyword evidence="3 8" id="KW-0812">Transmembrane</keyword>
<dbReference type="GO" id="GO:0046474">
    <property type="term" value="P:glycerophospholipid biosynthetic process"/>
    <property type="evidence" value="ECO:0007669"/>
    <property type="project" value="TreeGrafter"/>
</dbReference>
<feature type="transmembrane region" description="Helical" evidence="8">
    <location>
        <begin position="422"/>
        <end position="446"/>
    </location>
</feature>
<feature type="transmembrane region" description="Helical" evidence="8">
    <location>
        <begin position="46"/>
        <end position="64"/>
    </location>
</feature>
<keyword evidence="10" id="KW-1185">Reference proteome</keyword>
<dbReference type="GO" id="GO:0003841">
    <property type="term" value="F:1-acylglycerol-3-phosphate O-acyltransferase activity"/>
    <property type="evidence" value="ECO:0007669"/>
    <property type="project" value="TreeGrafter"/>
</dbReference>
<keyword evidence="5 8" id="KW-0472">Membrane</keyword>
<feature type="transmembrane region" description="Helical" evidence="8">
    <location>
        <begin position="224"/>
        <end position="243"/>
    </location>
</feature>
<dbReference type="PANTHER" id="PTHR13906">
    <property type="entry name" value="PORCUPINE"/>
    <property type="match status" value="1"/>
</dbReference>
<evidence type="ECO:0000313" key="10">
    <source>
        <dbReference type="Proteomes" id="UP000324022"/>
    </source>
</evidence>
<name>A0A5C3DVQ1_9BASI</name>
<dbReference type="InterPro" id="IPR049941">
    <property type="entry name" value="LPLAT_7/PORCN-like"/>
</dbReference>
<evidence type="ECO:0000256" key="7">
    <source>
        <dbReference type="SAM" id="MobiDB-lite"/>
    </source>
</evidence>
<proteinExistence type="predicted"/>
<dbReference type="GO" id="GO:0030258">
    <property type="term" value="P:lipid modification"/>
    <property type="evidence" value="ECO:0007669"/>
    <property type="project" value="TreeGrafter"/>
</dbReference>
<gene>
    <name evidence="9" type="ORF">UTRI_00949_B</name>
</gene>
<dbReference type="PANTHER" id="PTHR13906:SF4">
    <property type="entry name" value="LYSOPHOSPHOLIPID ACYLTRANSFERASE 6"/>
    <property type="match status" value="1"/>
</dbReference>
<evidence type="ECO:0000313" key="9">
    <source>
        <dbReference type="EMBL" id="SPO21467.1"/>
    </source>
</evidence>
<evidence type="ECO:0000256" key="2">
    <source>
        <dbReference type="ARBA" id="ARBA00022679"/>
    </source>
</evidence>
<evidence type="ECO:0000256" key="3">
    <source>
        <dbReference type="ARBA" id="ARBA00022692"/>
    </source>
</evidence>
<evidence type="ECO:0000256" key="4">
    <source>
        <dbReference type="ARBA" id="ARBA00022989"/>
    </source>
</evidence>
<keyword evidence="2 9" id="KW-0808">Transferase</keyword>
<evidence type="ECO:0000256" key="8">
    <source>
        <dbReference type="SAM" id="Phobius"/>
    </source>
</evidence>
<accession>A0A5C3DVQ1</accession>
<dbReference type="EMBL" id="OOIN01000003">
    <property type="protein sequence ID" value="SPO21467.1"/>
    <property type="molecule type" value="Genomic_DNA"/>
</dbReference>
<dbReference type="AlphaFoldDB" id="A0A5C3DVQ1"/>
<sequence>MLESIFQPIADAAGAPVDYIKLFSCLLLAFPLAAVFPYLPSPTAKHLYSLLVSFIFLVPILNLYSGFVQLVGSALLTYYICMFKVGGKNMGWLVFALQMGHLTYNHAVRKFGGIPLSTIEITAMQMVAVMNLTTFAWDCFDGQIRTEDQCDDSQKKSRITKMPSVLEFLGYAFYFPGVLIGPSTRFCDYRAWSTGELFASPKGKEKASSTTYPRGRIFASFRELFVGLGFMATYSVFAPAYSYEKLIGLHGGLSHLSWYQKLVWIQIAGFMARTKYYGIWSLTDGACILSGLGYNGIDPTSGKTRWNRCRNIDIPKIEFANNWKELLDHWNMNTNVWLRNNVYKRIARPGKKPGFKSTMTTFFTSAFWHGLEPGYYLSFILAGFMQSAAKMLRRHVRPIFFAQPNVPNPTFGNVLTFTPSQLAYCTASVIASQVTLNYAVAPFMLLEFKASIAGWKAVYFYGHVLTFITIVAFQNGLGKALDKKSGKSRLRKKTIDDQGAAPPPPFASGFTTDADSDAEGIKNRANRTVSNGSNGGESKGLNEHVEAVTALAPEPIS</sequence>
<dbReference type="GO" id="GO:0016020">
    <property type="term" value="C:membrane"/>
    <property type="evidence" value="ECO:0007669"/>
    <property type="project" value="UniProtKB-SubCell"/>
</dbReference>
<evidence type="ECO:0000256" key="1">
    <source>
        <dbReference type="ARBA" id="ARBA00004141"/>
    </source>
</evidence>
<dbReference type="InterPro" id="IPR004299">
    <property type="entry name" value="MBOAT_fam"/>
</dbReference>
<dbReference type="Proteomes" id="UP000324022">
    <property type="component" value="Unassembled WGS sequence"/>
</dbReference>
<comment type="subcellular location">
    <subcellularLocation>
        <location evidence="1">Membrane</location>
        <topology evidence="1">Multi-pass membrane protein</topology>
    </subcellularLocation>
</comment>
<feature type="region of interest" description="Disordered" evidence="7">
    <location>
        <begin position="488"/>
        <end position="557"/>
    </location>
</feature>